<dbReference type="InterPro" id="IPR050466">
    <property type="entry name" value="Carboxylest/Gibb_receptor"/>
</dbReference>
<dbReference type="Gene3D" id="3.40.50.1820">
    <property type="entry name" value="alpha/beta hydrolase"/>
    <property type="match status" value="1"/>
</dbReference>
<sequence length="324" mass="33905">MDPDAEVTFEFVPVIRQYKSGRVERLLPVTPVPPSVDAATGVASRDVTIDAATGLQERLYLPDLSARPGGGEGGGRLPVVLYFHGGGLVAGSAADAPEHAFVNRLAARAGALAVSVDYRLAPEHPVPACYDDAWAALLWATGTGAGAADPWVRDRGDAARVFLLVLGFSAGGNVAHRLALRAGSEPGRLPRGARVEGAALLHLFFLSKAAETPESEAKDAWVRGKLVELWAFACGGRTAGARGPTTRALAWLGCGRVLVCLAEDALAAEGRAYHDALLASGWAAADAELLESRPADHEFHLREPESATAALLMDRLVALIAGDQ</sequence>
<dbReference type="Pfam" id="PF07859">
    <property type="entry name" value="Abhydrolase_3"/>
    <property type="match status" value="1"/>
</dbReference>
<reference evidence="2" key="1">
    <citation type="submission" date="2020-05" db="EMBL/GenBank/DDBJ databases">
        <title>WGS assembly of Panicum virgatum.</title>
        <authorList>
            <person name="Lovell J.T."/>
            <person name="Jenkins J."/>
            <person name="Shu S."/>
            <person name="Juenger T.E."/>
            <person name="Schmutz J."/>
        </authorList>
    </citation>
    <scope>NUCLEOTIDE SEQUENCE</scope>
    <source>
        <strain evidence="2">AP13</strain>
    </source>
</reference>
<protein>
    <recommendedName>
        <fullName evidence="1">Alpha/beta hydrolase fold-3 domain-containing protein</fullName>
    </recommendedName>
</protein>
<accession>A0A8T0R206</accession>
<dbReference type="PANTHER" id="PTHR23024">
    <property type="entry name" value="ARYLACETAMIDE DEACETYLASE"/>
    <property type="match status" value="1"/>
</dbReference>
<dbReference type="PANTHER" id="PTHR23024:SF458">
    <property type="entry name" value="ALPHA_BETA HYDROLASE FOLD-3 DOMAIN-CONTAINING PROTEIN"/>
    <property type="match status" value="1"/>
</dbReference>
<comment type="caution">
    <text evidence="2">The sequence shown here is derived from an EMBL/GenBank/DDBJ whole genome shotgun (WGS) entry which is preliminary data.</text>
</comment>
<keyword evidence="3" id="KW-1185">Reference proteome</keyword>
<dbReference type="SUPFAM" id="SSF53474">
    <property type="entry name" value="alpha/beta-Hydrolases"/>
    <property type="match status" value="1"/>
</dbReference>
<dbReference type="EMBL" id="CM029048">
    <property type="protein sequence ID" value="KAG2579346.1"/>
    <property type="molecule type" value="Genomic_DNA"/>
</dbReference>
<gene>
    <name evidence="2" type="ORF">PVAP13_6NG281800</name>
</gene>
<proteinExistence type="predicted"/>
<evidence type="ECO:0000259" key="1">
    <source>
        <dbReference type="Pfam" id="PF07859"/>
    </source>
</evidence>
<evidence type="ECO:0000313" key="2">
    <source>
        <dbReference type="EMBL" id="KAG2579346.1"/>
    </source>
</evidence>
<feature type="domain" description="Alpha/beta hydrolase fold-3" evidence="1">
    <location>
        <begin position="80"/>
        <end position="300"/>
    </location>
</feature>
<dbReference type="InterPro" id="IPR013094">
    <property type="entry name" value="AB_hydrolase_3"/>
</dbReference>
<dbReference type="Proteomes" id="UP000823388">
    <property type="component" value="Chromosome 6N"/>
</dbReference>
<name>A0A8T0R206_PANVG</name>
<dbReference type="GO" id="GO:0016787">
    <property type="term" value="F:hydrolase activity"/>
    <property type="evidence" value="ECO:0007669"/>
    <property type="project" value="InterPro"/>
</dbReference>
<dbReference type="AlphaFoldDB" id="A0A8T0R206"/>
<evidence type="ECO:0000313" key="3">
    <source>
        <dbReference type="Proteomes" id="UP000823388"/>
    </source>
</evidence>
<organism evidence="2 3">
    <name type="scientific">Panicum virgatum</name>
    <name type="common">Blackwell switchgrass</name>
    <dbReference type="NCBI Taxonomy" id="38727"/>
    <lineage>
        <taxon>Eukaryota</taxon>
        <taxon>Viridiplantae</taxon>
        <taxon>Streptophyta</taxon>
        <taxon>Embryophyta</taxon>
        <taxon>Tracheophyta</taxon>
        <taxon>Spermatophyta</taxon>
        <taxon>Magnoliopsida</taxon>
        <taxon>Liliopsida</taxon>
        <taxon>Poales</taxon>
        <taxon>Poaceae</taxon>
        <taxon>PACMAD clade</taxon>
        <taxon>Panicoideae</taxon>
        <taxon>Panicodae</taxon>
        <taxon>Paniceae</taxon>
        <taxon>Panicinae</taxon>
        <taxon>Panicum</taxon>
        <taxon>Panicum sect. Hiantes</taxon>
    </lineage>
</organism>
<dbReference type="InterPro" id="IPR029058">
    <property type="entry name" value="AB_hydrolase_fold"/>
</dbReference>